<dbReference type="InterPro" id="IPR009057">
    <property type="entry name" value="Homeodomain-like_sf"/>
</dbReference>
<dbReference type="STRING" id="1428628.WN71_020615"/>
<proteinExistence type="predicted"/>
<dbReference type="GO" id="GO:0003700">
    <property type="term" value="F:DNA-binding transcription factor activity"/>
    <property type="evidence" value="ECO:0007669"/>
    <property type="project" value="TreeGrafter"/>
</dbReference>
<protein>
    <recommendedName>
        <fullName evidence="5">HTH tetR-type domain-containing protein</fullName>
    </recommendedName>
</protein>
<dbReference type="PANTHER" id="PTHR30055">
    <property type="entry name" value="HTH-TYPE TRANSCRIPTIONAL REGULATOR RUTR"/>
    <property type="match status" value="1"/>
</dbReference>
<evidence type="ECO:0000256" key="4">
    <source>
        <dbReference type="PROSITE-ProRule" id="PRU00335"/>
    </source>
</evidence>
<dbReference type="GO" id="GO:0000976">
    <property type="term" value="F:transcription cis-regulatory region binding"/>
    <property type="evidence" value="ECO:0007669"/>
    <property type="project" value="TreeGrafter"/>
</dbReference>
<dbReference type="SUPFAM" id="SSF46689">
    <property type="entry name" value="Homeodomain-like"/>
    <property type="match status" value="1"/>
</dbReference>
<sequence>MRRRVLDEAWAAAAENGWDRVRVADLAKRAEVSRPSIYAEFGDRAGIGQALVRREADRFLSGLSGVLRRHRTSTGLALQAGVGYALAEADRNPFIKAVLRAARGGTDALLPFLTSRPEPVLTGAWDLVSAWLGDILPQIPEDRRAEAADLVVRLSISHMMLPSTDPDTAPPRVARAACAALGISPPTTPRVSVNAEQAPSL</sequence>
<dbReference type="EMBL" id="LAVA02000046">
    <property type="protein sequence ID" value="OIJ66067.1"/>
    <property type="molecule type" value="Genomic_DNA"/>
</dbReference>
<feature type="domain" description="HTH tetR-type" evidence="5">
    <location>
        <begin position="1"/>
        <end position="59"/>
    </location>
</feature>
<comment type="caution">
    <text evidence="6">The sequence shown here is derived from an EMBL/GenBank/DDBJ whole genome shotgun (WGS) entry which is preliminary data.</text>
</comment>
<dbReference type="Gene3D" id="1.10.357.10">
    <property type="entry name" value="Tetracycline Repressor, domain 2"/>
    <property type="match status" value="1"/>
</dbReference>
<name>A0A1J4NUP9_9ACTN</name>
<keyword evidence="2 4" id="KW-0238">DNA-binding</keyword>
<keyword evidence="1" id="KW-0805">Transcription regulation</keyword>
<evidence type="ECO:0000313" key="7">
    <source>
        <dbReference type="Proteomes" id="UP000034196"/>
    </source>
</evidence>
<evidence type="ECO:0000256" key="1">
    <source>
        <dbReference type="ARBA" id="ARBA00023015"/>
    </source>
</evidence>
<feature type="DNA-binding region" description="H-T-H motif" evidence="4">
    <location>
        <begin position="22"/>
        <end position="41"/>
    </location>
</feature>
<evidence type="ECO:0000313" key="6">
    <source>
        <dbReference type="EMBL" id="OIJ66067.1"/>
    </source>
</evidence>
<dbReference type="InterPro" id="IPR050109">
    <property type="entry name" value="HTH-type_TetR-like_transc_reg"/>
</dbReference>
<evidence type="ECO:0000256" key="3">
    <source>
        <dbReference type="ARBA" id="ARBA00023163"/>
    </source>
</evidence>
<dbReference type="PROSITE" id="PS50977">
    <property type="entry name" value="HTH_TETR_2"/>
    <property type="match status" value="1"/>
</dbReference>
<reference evidence="6" key="1">
    <citation type="submission" date="2016-10" db="EMBL/GenBank/DDBJ databases">
        <title>Genome sequence of Streptomyces mangrovisoli MUSC 149.</title>
        <authorList>
            <person name="Lee L.-H."/>
            <person name="Ser H.-L."/>
        </authorList>
    </citation>
    <scope>NUCLEOTIDE SEQUENCE [LARGE SCALE GENOMIC DNA]</scope>
    <source>
        <strain evidence="6">MUSC 149</strain>
    </source>
</reference>
<dbReference type="Pfam" id="PF18556">
    <property type="entry name" value="TetR_C_35"/>
    <property type="match status" value="1"/>
</dbReference>
<organism evidence="6 7">
    <name type="scientific">Streptomyces mangrovisoli</name>
    <dbReference type="NCBI Taxonomy" id="1428628"/>
    <lineage>
        <taxon>Bacteria</taxon>
        <taxon>Bacillati</taxon>
        <taxon>Actinomycetota</taxon>
        <taxon>Actinomycetes</taxon>
        <taxon>Kitasatosporales</taxon>
        <taxon>Streptomycetaceae</taxon>
        <taxon>Streptomyces</taxon>
    </lineage>
</organism>
<keyword evidence="3" id="KW-0804">Transcription</keyword>
<dbReference type="InterPro" id="IPR001647">
    <property type="entry name" value="HTH_TetR"/>
</dbReference>
<dbReference type="AlphaFoldDB" id="A0A1J4NUP9"/>
<dbReference type="PANTHER" id="PTHR30055:SF234">
    <property type="entry name" value="HTH-TYPE TRANSCRIPTIONAL REGULATOR BETI"/>
    <property type="match status" value="1"/>
</dbReference>
<dbReference type="InterPro" id="IPR040611">
    <property type="entry name" value="AlkX_C"/>
</dbReference>
<keyword evidence="7" id="KW-1185">Reference proteome</keyword>
<evidence type="ECO:0000256" key="2">
    <source>
        <dbReference type="ARBA" id="ARBA00023125"/>
    </source>
</evidence>
<evidence type="ECO:0000259" key="5">
    <source>
        <dbReference type="PROSITE" id="PS50977"/>
    </source>
</evidence>
<dbReference type="Pfam" id="PF00440">
    <property type="entry name" value="TetR_N"/>
    <property type="match status" value="1"/>
</dbReference>
<accession>A0A1J4NUP9</accession>
<gene>
    <name evidence="6" type="ORF">WN71_020615</name>
</gene>
<dbReference type="Proteomes" id="UP000034196">
    <property type="component" value="Unassembled WGS sequence"/>
</dbReference>